<evidence type="ECO:0000313" key="2">
    <source>
        <dbReference type="Proteomes" id="UP000183994"/>
    </source>
</evidence>
<dbReference type="STRING" id="1121393.SAMN02745216_04888"/>
<reference evidence="2" key="1">
    <citation type="submission" date="2016-11" db="EMBL/GenBank/DDBJ databases">
        <authorList>
            <person name="Varghese N."/>
            <person name="Submissions S."/>
        </authorList>
    </citation>
    <scope>NUCLEOTIDE SEQUENCE [LARGE SCALE GENOMIC DNA]</scope>
    <source>
        <strain evidence="2">DSM 16219</strain>
    </source>
</reference>
<name>A0A1M6Z3A5_9BACT</name>
<dbReference type="EMBL" id="FQZU01000055">
    <property type="protein sequence ID" value="SHL25004.1"/>
    <property type="molecule type" value="Genomic_DNA"/>
</dbReference>
<dbReference type="PANTHER" id="PTHR10668:SF103">
    <property type="entry name" value="PYRIDINE NUCLEOTIDE-DISULFIDE OXIDOREDUCTASE DOMAIN-CONTAINING PROTEIN 2"/>
    <property type="match status" value="1"/>
</dbReference>
<dbReference type="RefSeq" id="WP_073478869.1">
    <property type="nucleotide sequence ID" value="NZ_FQZU01000055.1"/>
</dbReference>
<keyword evidence="2" id="KW-1185">Reference proteome</keyword>
<dbReference type="Pfam" id="PF13450">
    <property type="entry name" value="NAD_binding_8"/>
    <property type="match status" value="1"/>
</dbReference>
<dbReference type="PANTHER" id="PTHR10668">
    <property type="entry name" value="PHYTOENE DEHYDROGENASE"/>
    <property type="match status" value="1"/>
</dbReference>
<dbReference type="OrthoDB" id="9773233at2"/>
<dbReference type="Proteomes" id="UP000183994">
    <property type="component" value="Unassembled WGS sequence"/>
</dbReference>
<accession>A0A1M6Z3A5</accession>
<evidence type="ECO:0000313" key="1">
    <source>
        <dbReference type="EMBL" id="SHL25004.1"/>
    </source>
</evidence>
<dbReference type="SUPFAM" id="SSF51905">
    <property type="entry name" value="FAD/NAD(P)-binding domain"/>
    <property type="match status" value="1"/>
</dbReference>
<gene>
    <name evidence="1" type="ORF">SAMN02745216_04888</name>
</gene>
<sequence length="532" mass="58614">MKNRSCDVVIIGAGPNGLMCAGYLAKTGLDVVLLEARHECGGGLDTLEFAGFRHNPHAIYHMMAEIMPAFHDLELAERGVKFIYPEVQAAYVNKDSKPLVFYRDPQKTAGHIAKYFSSGDAEKFLKMYGDFAEYSEKILIPCTYVPAVPPVEQVQALEAARDDVGRRFCRVAELTPLEMLEIYGLSEPVKAGILNLFAMWGLSPFEALGYIFPLYVYRMTNAALCAGGSHRLSSGMHKAVLEAGGEIRDMSQVARVIMKNGKASGVVTTDGVEITANAVVSTVDPEQNFLKFFKEDEIPGDLVYAAKQWQWEETSLFGVHAGLRQPPRYVGSDECPDVNQAMIVFLGVNDTEAILDHDSQLHDGMLPDSLQGHVTCASLFDPIQAPDGFVSGRWESLVPFDADWDSIKDDYAKQCLDEWKSYAPNLEVMDAFVYPPTYIEKKILNMVRGSIKQGAYIPLQMGYFRPNDSCSQVRTPIEGFYVCGASVYPGGMIIGGPGYIGANIIAEDFGVAKAWGEPEIVSRARERGLIAF</sequence>
<dbReference type="AlphaFoldDB" id="A0A1M6Z3A5"/>
<proteinExistence type="predicted"/>
<organism evidence="1 2">
    <name type="scientific">Desulfatibacillum alkenivorans DSM 16219</name>
    <dbReference type="NCBI Taxonomy" id="1121393"/>
    <lineage>
        <taxon>Bacteria</taxon>
        <taxon>Pseudomonadati</taxon>
        <taxon>Thermodesulfobacteriota</taxon>
        <taxon>Desulfobacteria</taxon>
        <taxon>Desulfobacterales</taxon>
        <taxon>Desulfatibacillaceae</taxon>
        <taxon>Desulfatibacillum</taxon>
    </lineage>
</organism>
<dbReference type="Gene3D" id="3.50.50.60">
    <property type="entry name" value="FAD/NAD(P)-binding domain"/>
    <property type="match status" value="2"/>
</dbReference>
<dbReference type="InterPro" id="IPR036188">
    <property type="entry name" value="FAD/NAD-bd_sf"/>
</dbReference>
<protein>
    <submittedName>
        <fullName evidence="1">Phytoene dehydrogenase-related protein</fullName>
    </submittedName>
</protein>